<accession>A0A835B9V0</accession>
<dbReference type="GO" id="GO:0016757">
    <property type="term" value="F:glycosyltransferase activity"/>
    <property type="evidence" value="ECO:0007669"/>
    <property type="project" value="UniProtKB-KW"/>
</dbReference>
<evidence type="ECO:0000256" key="3">
    <source>
        <dbReference type="ARBA" id="ARBA00022676"/>
    </source>
</evidence>
<feature type="transmembrane region" description="Helical" evidence="7">
    <location>
        <begin position="12"/>
        <end position="30"/>
    </location>
</feature>
<feature type="compositionally biased region" description="Basic and acidic residues" evidence="6">
    <location>
        <begin position="146"/>
        <end position="156"/>
    </location>
</feature>
<keyword evidence="7" id="KW-0812">Transmembrane</keyword>
<feature type="compositionally biased region" description="Low complexity" evidence="6">
    <location>
        <begin position="64"/>
        <end position="78"/>
    </location>
</feature>
<dbReference type="Pfam" id="PF03016">
    <property type="entry name" value="Exostosin_GT47"/>
    <property type="match status" value="1"/>
</dbReference>
<evidence type="ECO:0000256" key="4">
    <source>
        <dbReference type="ARBA" id="ARBA00022968"/>
    </source>
</evidence>
<keyword evidence="3" id="KW-0808">Transferase</keyword>
<evidence type="ECO:0000313" key="9">
    <source>
        <dbReference type="EMBL" id="KAF8693764.1"/>
    </source>
</evidence>
<comment type="subcellular location">
    <subcellularLocation>
        <location evidence="1">Golgi apparatus membrane</location>
        <topology evidence="1">Single-pass type II membrane protein</topology>
    </subcellularLocation>
</comment>
<evidence type="ECO:0000256" key="2">
    <source>
        <dbReference type="ARBA" id="ARBA00010271"/>
    </source>
</evidence>
<keyword evidence="10" id="KW-1185">Reference proteome</keyword>
<sequence>MENGSGGGGRVAAIAVPLVAFALLAAAFVLPPPAFLIGAESAASRERRHEHFLRHVPHELSKAAATSPVPAASTQSAAEKVRSNPSMDQRNMHVRGDVDKIFVMFDISSVYVCVCVCIGERRADRGRPRPVSCGHPPRGSRGPGDGGRERPAELQGRRRRLRAARRHLQKPKGFPQVRTTYSSVITYVVAAVLPNPMHRIGVDTFRIYVSSFLCKEECFPKNQVTNLIDLEMACGIVRSYMEMERKFKIWTYREGEPPLAHIGPSADIYSIEGQFLEEIEDPRNPFAARDPGEAHAFLLPISVCNLVHYIYRLNTSAYVAPMRHMLADYIDVVANKYPYWNRSRGADHVIVSCHDWAPLVSEGSRELYTNAIRVLCNANTSEGFNPSKDATLPEVNLADGILRRPTFGLPPENRTTLAFFAGGMHGHIRKALLGHWLLGSNNNTDPDMDVHEYLPAGQDGDYHARMARARFCLCPSGFEVASPRVVESVFAGCVPVIISDGYPPPFSDVLDWSKMSVAVPSARIPELKAVLRGVSERRYRVLRARVLQAQRHFVVHRPARRFDMIQMVMHSIWLRRLNVRLPY</sequence>
<dbReference type="AlphaFoldDB" id="A0A835B9V0"/>
<keyword evidence="5" id="KW-0333">Golgi apparatus</keyword>
<proteinExistence type="inferred from homology"/>
<keyword evidence="3" id="KW-0328">Glycosyltransferase</keyword>
<keyword evidence="7" id="KW-1133">Transmembrane helix</keyword>
<evidence type="ECO:0000259" key="8">
    <source>
        <dbReference type="Pfam" id="PF03016"/>
    </source>
</evidence>
<evidence type="ECO:0000256" key="6">
    <source>
        <dbReference type="SAM" id="MobiDB-lite"/>
    </source>
</evidence>
<evidence type="ECO:0000256" key="7">
    <source>
        <dbReference type="SAM" id="Phobius"/>
    </source>
</evidence>
<feature type="region of interest" description="Disordered" evidence="6">
    <location>
        <begin position="125"/>
        <end position="158"/>
    </location>
</feature>
<evidence type="ECO:0000313" key="10">
    <source>
        <dbReference type="Proteomes" id="UP000636709"/>
    </source>
</evidence>
<comment type="caution">
    <text evidence="9">The sequence shown here is derived from an EMBL/GenBank/DDBJ whole genome shotgun (WGS) entry which is preliminary data.</text>
</comment>
<organism evidence="9 10">
    <name type="scientific">Digitaria exilis</name>
    <dbReference type="NCBI Taxonomy" id="1010633"/>
    <lineage>
        <taxon>Eukaryota</taxon>
        <taxon>Viridiplantae</taxon>
        <taxon>Streptophyta</taxon>
        <taxon>Embryophyta</taxon>
        <taxon>Tracheophyta</taxon>
        <taxon>Spermatophyta</taxon>
        <taxon>Magnoliopsida</taxon>
        <taxon>Liliopsida</taxon>
        <taxon>Poales</taxon>
        <taxon>Poaceae</taxon>
        <taxon>PACMAD clade</taxon>
        <taxon>Panicoideae</taxon>
        <taxon>Panicodae</taxon>
        <taxon>Paniceae</taxon>
        <taxon>Anthephorinae</taxon>
        <taxon>Digitaria</taxon>
    </lineage>
</organism>
<name>A0A835B9V0_9POAL</name>
<dbReference type="GO" id="GO:0000139">
    <property type="term" value="C:Golgi membrane"/>
    <property type="evidence" value="ECO:0007669"/>
    <property type="project" value="UniProtKB-SubCell"/>
</dbReference>
<dbReference type="EMBL" id="JACEFO010001924">
    <property type="protein sequence ID" value="KAF8693764.1"/>
    <property type="molecule type" value="Genomic_DNA"/>
</dbReference>
<dbReference type="InterPro" id="IPR004263">
    <property type="entry name" value="Exostosin"/>
</dbReference>
<gene>
    <name evidence="9" type="ORF">HU200_039187</name>
</gene>
<protein>
    <recommendedName>
        <fullName evidence="8">Exostosin GT47 domain-containing protein</fullName>
    </recommendedName>
</protein>
<dbReference type="Proteomes" id="UP000636709">
    <property type="component" value="Unassembled WGS sequence"/>
</dbReference>
<keyword evidence="7" id="KW-0472">Membrane</keyword>
<keyword evidence="4" id="KW-0735">Signal-anchor</keyword>
<evidence type="ECO:0000256" key="5">
    <source>
        <dbReference type="ARBA" id="ARBA00023034"/>
    </source>
</evidence>
<dbReference type="PANTHER" id="PTHR11062:SF124">
    <property type="entry name" value="XYLOGALACTURONAN BETA-1,3-XYLOSYLTRANSFERASE"/>
    <property type="match status" value="1"/>
</dbReference>
<evidence type="ECO:0000256" key="1">
    <source>
        <dbReference type="ARBA" id="ARBA00004323"/>
    </source>
</evidence>
<dbReference type="InterPro" id="IPR040911">
    <property type="entry name" value="Exostosin_GT47"/>
</dbReference>
<reference evidence="9" key="1">
    <citation type="submission" date="2020-07" db="EMBL/GenBank/DDBJ databases">
        <title>Genome sequence and genetic diversity analysis of an under-domesticated orphan crop, white fonio (Digitaria exilis).</title>
        <authorList>
            <person name="Bennetzen J.L."/>
            <person name="Chen S."/>
            <person name="Ma X."/>
            <person name="Wang X."/>
            <person name="Yssel A.E.J."/>
            <person name="Chaluvadi S.R."/>
            <person name="Johnson M."/>
            <person name="Gangashetty P."/>
            <person name="Hamidou F."/>
            <person name="Sanogo M.D."/>
            <person name="Zwaenepoel A."/>
            <person name="Wallace J."/>
            <person name="Van De Peer Y."/>
            <person name="Van Deynze A."/>
        </authorList>
    </citation>
    <scope>NUCLEOTIDE SEQUENCE</scope>
    <source>
        <tissue evidence="9">Leaves</tissue>
    </source>
</reference>
<comment type="similarity">
    <text evidence="2">Belongs to the glycosyltransferase 47 family.</text>
</comment>
<dbReference type="PANTHER" id="PTHR11062">
    <property type="entry name" value="EXOSTOSIN HEPARAN SULFATE GLYCOSYLTRANSFERASE -RELATED"/>
    <property type="match status" value="1"/>
</dbReference>
<dbReference type="OrthoDB" id="1924787at2759"/>
<feature type="domain" description="Exostosin GT47" evidence="8">
    <location>
        <begin position="244"/>
        <end position="532"/>
    </location>
</feature>
<feature type="region of interest" description="Disordered" evidence="6">
    <location>
        <begin position="64"/>
        <end position="91"/>
    </location>
</feature>